<reference evidence="3" key="1">
    <citation type="journal article" date="2014" name="Int. J. Syst. Evol. Microbiol.">
        <title>Complete genome sequence of Corynebacterium casei LMG S-19264T (=DSM 44701T), isolated from a smear-ripened cheese.</title>
        <authorList>
            <consortium name="US DOE Joint Genome Institute (JGI-PGF)"/>
            <person name="Walter F."/>
            <person name="Albersmeier A."/>
            <person name="Kalinowski J."/>
            <person name="Ruckert C."/>
        </authorList>
    </citation>
    <scope>NUCLEOTIDE SEQUENCE</scope>
    <source>
        <strain evidence="3">JCM 4834</strain>
    </source>
</reference>
<dbReference type="Proteomes" id="UP000634660">
    <property type="component" value="Unassembled WGS sequence"/>
</dbReference>
<name>A0A918R7J6_9ACTN</name>
<dbReference type="InterPro" id="IPR037401">
    <property type="entry name" value="SnoaL-like"/>
</dbReference>
<dbReference type="Pfam" id="PF12680">
    <property type="entry name" value="SnoaL_2"/>
    <property type="match status" value="1"/>
</dbReference>
<reference evidence="3" key="2">
    <citation type="submission" date="2020-09" db="EMBL/GenBank/DDBJ databases">
        <authorList>
            <person name="Sun Q."/>
            <person name="Ohkuma M."/>
        </authorList>
    </citation>
    <scope>NUCLEOTIDE SEQUENCE</scope>
    <source>
        <strain evidence="3">JCM 4834</strain>
    </source>
</reference>
<comment type="caution">
    <text evidence="3">The sequence shown here is derived from an EMBL/GenBank/DDBJ whole genome shotgun (WGS) entry which is preliminary data.</text>
</comment>
<sequence length="202" mass="21808">MPAGTWRVGRHRAAERGLLNGPKVRIVSTSGPKVRILWSGALMAPNATPASVYRRGLRLLLDKDIAAWIDLWDDEGVFEFPFAPEGWPARLDGKAAVAAYMRGYPDHIDLHAFSSVRIHHTARPETIVVEMHGTGRLVRTGDPFAMTYIAVVTVRNGLIVHYRDYWNPLALPAGGASDFAGTGAATRSAAPGRTGATTVTPG</sequence>
<dbReference type="EMBL" id="BMVX01000027">
    <property type="protein sequence ID" value="GGZ88736.1"/>
    <property type="molecule type" value="Genomic_DNA"/>
</dbReference>
<dbReference type="CDD" id="cd00531">
    <property type="entry name" value="NTF2_like"/>
    <property type="match status" value="1"/>
</dbReference>
<feature type="domain" description="SnoaL-like" evidence="2">
    <location>
        <begin position="55"/>
        <end position="162"/>
    </location>
</feature>
<evidence type="ECO:0000256" key="1">
    <source>
        <dbReference type="SAM" id="MobiDB-lite"/>
    </source>
</evidence>
<organism evidence="3 4">
    <name type="scientific">Streptomyces subrutilus</name>
    <dbReference type="NCBI Taxonomy" id="36818"/>
    <lineage>
        <taxon>Bacteria</taxon>
        <taxon>Bacillati</taxon>
        <taxon>Actinomycetota</taxon>
        <taxon>Actinomycetes</taxon>
        <taxon>Kitasatosporales</taxon>
        <taxon>Streptomycetaceae</taxon>
        <taxon>Streptomyces</taxon>
    </lineage>
</organism>
<accession>A0A918R7J6</accession>
<dbReference type="AlphaFoldDB" id="A0A918R7J6"/>
<evidence type="ECO:0000313" key="4">
    <source>
        <dbReference type="Proteomes" id="UP000634660"/>
    </source>
</evidence>
<gene>
    <name evidence="3" type="ORF">GCM10010371_55690</name>
</gene>
<dbReference type="InterPro" id="IPR032710">
    <property type="entry name" value="NTF2-like_dom_sf"/>
</dbReference>
<protein>
    <recommendedName>
        <fullName evidence="2">SnoaL-like domain-containing protein</fullName>
    </recommendedName>
</protein>
<evidence type="ECO:0000313" key="3">
    <source>
        <dbReference type="EMBL" id="GGZ88736.1"/>
    </source>
</evidence>
<dbReference type="Gene3D" id="3.10.450.50">
    <property type="match status" value="1"/>
</dbReference>
<feature type="region of interest" description="Disordered" evidence="1">
    <location>
        <begin position="182"/>
        <end position="202"/>
    </location>
</feature>
<proteinExistence type="predicted"/>
<evidence type="ECO:0000259" key="2">
    <source>
        <dbReference type="Pfam" id="PF12680"/>
    </source>
</evidence>
<dbReference type="SUPFAM" id="SSF54427">
    <property type="entry name" value="NTF2-like"/>
    <property type="match status" value="1"/>
</dbReference>